<dbReference type="PROSITE" id="PS50294">
    <property type="entry name" value="WD_REPEATS_REGION"/>
    <property type="match status" value="3"/>
</dbReference>
<protein>
    <recommendedName>
        <fullName evidence="9">CTLH domain-containing protein</fullName>
    </recommendedName>
</protein>
<proteinExistence type="inferred from homology"/>
<dbReference type="PROSITE" id="PS50897">
    <property type="entry name" value="CTLH"/>
    <property type="match status" value="1"/>
</dbReference>
<feature type="repeat" description="WD" evidence="8">
    <location>
        <begin position="303"/>
        <end position="344"/>
    </location>
</feature>
<sequence>MTSIEIESADVIRLIEQFLKESNLLRTLAVLQEETNVTLNTVDSIDSFCNEITTGHWDNVLKTVQPLKLPAKKLIDLYEHIIIELVELRELATARLIARQTDPMILLKQMDPERFTRLENLINRPYFDSSEVYGDVSKEKRRQAIAQSLSSEVHVVPPSRLLSLLGQSLKWQLHQGLLPPGTAIDLFRGKAAQKEQIEERYPTQLARHIKFSANSYPESATFSPDGNYLVTGSKDGFIEVWNYMNGKLRKDLKYQAQDNLMMMDDAVRCMAFSRDSEMLATGCADGKIKVWKVETGDCLRRFDRAHADGVAAIRMSRDNTHVLSGGNDHIVRVHGMKSGKCLKEMRGHTSYITDVRYNDEGNQIISSSADGTIRVWHTKTGECLSTFRVVAAGDVPIQNAIPIPKSDPPQLVVCNRSNTLYVINMSGQVIRTMSSGKREKGDFISCILSPRGEWAYAIAEDGVMYCFLVLSASLETTLPISERMPHGLAHHPHQNLIATYGEDAFLKLWRD</sequence>
<reference evidence="10 11" key="1">
    <citation type="submission" date="2020-04" db="EMBL/GenBank/DDBJ databases">
        <authorList>
            <person name="Laetsch R D."/>
            <person name="Stevens L."/>
            <person name="Kumar S."/>
            <person name="Blaxter L. M."/>
        </authorList>
    </citation>
    <scope>NUCLEOTIDE SEQUENCE [LARGE SCALE GENOMIC DNA]</scope>
</reference>
<evidence type="ECO:0000256" key="8">
    <source>
        <dbReference type="PROSITE-ProRule" id="PRU00221"/>
    </source>
</evidence>
<dbReference type="FunFam" id="2.130.10.10:FF:001224">
    <property type="entry name" value="Protein CBR-SMU-1"/>
    <property type="match status" value="1"/>
</dbReference>
<dbReference type="SMART" id="SM00667">
    <property type="entry name" value="LisH"/>
    <property type="match status" value="1"/>
</dbReference>
<keyword evidence="6" id="KW-0539">Nucleus</keyword>
<feature type="repeat" description="WD" evidence="8">
    <location>
        <begin position="219"/>
        <end position="251"/>
    </location>
</feature>
<evidence type="ECO:0000256" key="5">
    <source>
        <dbReference type="ARBA" id="ARBA00023187"/>
    </source>
</evidence>
<evidence type="ECO:0000256" key="1">
    <source>
        <dbReference type="ARBA" id="ARBA00004123"/>
    </source>
</evidence>
<evidence type="ECO:0000313" key="11">
    <source>
        <dbReference type="Proteomes" id="UP000494206"/>
    </source>
</evidence>
<dbReference type="PROSITE" id="PS50896">
    <property type="entry name" value="LISH"/>
    <property type="match status" value="1"/>
</dbReference>
<comment type="caution">
    <text evidence="10">The sequence shown here is derived from an EMBL/GenBank/DDBJ whole genome shotgun (WGS) entry which is preliminary data.</text>
</comment>
<dbReference type="PRINTS" id="PR00320">
    <property type="entry name" value="GPROTEINBRPT"/>
</dbReference>
<dbReference type="Pfam" id="PF00400">
    <property type="entry name" value="WD40"/>
    <property type="match status" value="4"/>
</dbReference>
<keyword evidence="11" id="KW-1185">Reference proteome</keyword>
<dbReference type="SMART" id="SM00668">
    <property type="entry name" value="CTLH"/>
    <property type="match status" value="1"/>
</dbReference>
<dbReference type="PROSITE" id="PS50082">
    <property type="entry name" value="WD_REPEATS_2"/>
    <property type="match status" value="4"/>
</dbReference>
<dbReference type="GO" id="GO:0005634">
    <property type="term" value="C:nucleus"/>
    <property type="evidence" value="ECO:0007669"/>
    <property type="project" value="UniProtKB-SubCell"/>
</dbReference>
<dbReference type="PANTHER" id="PTHR22848">
    <property type="entry name" value="WD40 REPEAT PROTEIN"/>
    <property type="match status" value="1"/>
</dbReference>
<feature type="repeat" description="WD" evidence="8">
    <location>
        <begin position="345"/>
        <end position="386"/>
    </location>
</feature>
<dbReference type="InterPro" id="IPR006595">
    <property type="entry name" value="CTLH_C"/>
</dbReference>
<evidence type="ECO:0000256" key="7">
    <source>
        <dbReference type="ARBA" id="ARBA00025801"/>
    </source>
</evidence>
<feature type="repeat" description="WD" evidence="8">
    <location>
        <begin position="260"/>
        <end position="301"/>
    </location>
</feature>
<comment type="similarity">
    <text evidence="7">Belongs to the WD repeat SMU1 family.</text>
</comment>
<feature type="domain" description="CTLH" evidence="9">
    <location>
        <begin position="41"/>
        <end position="93"/>
    </location>
</feature>
<keyword evidence="5" id="KW-0508">mRNA splicing</keyword>
<keyword evidence="2 8" id="KW-0853">WD repeat</keyword>
<dbReference type="InterPro" id="IPR006594">
    <property type="entry name" value="LisH"/>
</dbReference>
<keyword evidence="3" id="KW-0507">mRNA processing</keyword>
<keyword evidence="4" id="KW-0677">Repeat</keyword>
<dbReference type="Gene3D" id="2.130.10.10">
    <property type="entry name" value="YVTN repeat-like/Quinoprotein amine dehydrogenase"/>
    <property type="match status" value="1"/>
</dbReference>
<evidence type="ECO:0000256" key="2">
    <source>
        <dbReference type="ARBA" id="ARBA00022574"/>
    </source>
</evidence>
<dbReference type="InterPro" id="IPR020472">
    <property type="entry name" value="WD40_PAC1"/>
</dbReference>
<dbReference type="SUPFAM" id="SSF50978">
    <property type="entry name" value="WD40 repeat-like"/>
    <property type="match status" value="1"/>
</dbReference>
<evidence type="ECO:0000256" key="4">
    <source>
        <dbReference type="ARBA" id="ARBA00022737"/>
    </source>
</evidence>
<dbReference type="Pfam" id="PF17814">
    <property type="entry name" value="LisH_TPL"/>
    <property type="match status" value="1"/>
</dbReference>
<dbReference type="GO" id="GO:0000398">
    <property type="term" value="P:mRNA splicing, via spliceosome"/>
    <property type="evidence" value="ECO:0007669"/>
    <property type="project" value="InterPro"/>
</dbReference>
<dbReference type="EMBL" id="CADEPM010000006">
    <property type="protein sequence ID" value="CAB3407704.1"/>
    <property type="molecule type" value="Genomic_DNA"/>
</dbReference>
<dbReference type="AlphaFoldDB" id="A0A8S1F283"/>
<dbReference type="CDD" id="cd00200">
    <property type="entry name" value="WD40"/>
    <property type="match status" value="1"/>
</dbReference>
<dbReference type="InterPro" id="IPR054532">
    <property type="entry name" value="TPL_SMU1_LisH-like"/>
</dbReference>
<dbReference type="InterPro" id="IPR045184">
    <property type="entry name" value="SMU1"/>
</dbReference>
<gene>
    <name evidence="10" type="ORF">CBOVIS_LOCUS9589</name>
</gene>
<evidence type="ECO:0000313" key="10">
    <source>
        <dbReference type="EMBL" id="CAB3407704.1"/>
    </source>
</evidence>
<organism evidence="10 11">
    <name type="scientific">Caenorhabditis bovis</name>
    <dbReference type="NCBI Taxonomy" id="2654633"/>
    <lineage>
        <taxon>Eukaryota</taxon>
        <taxon>Metazoa</taxon>
        <taxon>Ecdysozoa</taxon>
        <taxon>Nematoda</taxon>
        <taxon>Chromadorea</taxon>
        <taxon>Rhabditida</taxon>
        <taxon>Rhabditina</taxon>
        <taxon>Rhabditomorpha</taxon>
        <taxon>Rhabditoidea</taxon>
        <taxon>Rhabditidae</taxon>
        <taxon>Peloderinae</taxon>
        <taxon>Caenorhabditis</taxon>
    </lineage>
</organism>
<dbReference type="SMART" id="SM00320">
    <property type="entry name" value="WD40"/>
    <property type="match status" value="6"/>
</dbReference>
<comment type="subcellular location">
    <subcellularLocation>
        <location evidence="1">Nucleus</location>
    </subcellularLocation>
</comment>
<evidence type="ECO:0000256" key="6">
    <source>
        <dbReference type="ARBA" id="ARBA00023242"/>
    </source>
</evidence>
<name>A0A8S1F283_9PELO</name>
<accession>A0A8S1F283</accession>
<evidence type="ECO:0000256" key="3">
    <source>
        <dbReference type="ARBA" id="ARBA00022664"/>
    </source>
</evidence>
<dbReference type="InterPro" id="IPR036322">
    <property type="entry name" value="WD40_repeat_dom_sf"/>
</dbReference>
<dbReference type="InterPro" id="IPR015943">
    <property type="entry name" value="WD40/YVTN_repeat-like_dom_sf"/>
</dbReference>
<evidence type="ECO:0000259" key="9">
    <source>
        <dbReference type="PROSITE" id="PS50897"/>
    </source>
</evidence>
<dbReference type="OrthoDB" id="538223at2759"/>
<dbReference type="Proteomes" id="UP000494206">
    <property type="component" value="Unassembled WGS sequence"/>
</dbReference>
<dbReference type="InterPro" id="IPR001680">
    <property type="entry name" value="WD40_rpt"/>
</dbReference>